<evidence type="ECO:0000256" key="3">
    <source>
        <dbReference type="ARBA" id="ARBA00022741"/>
    </source>
</evidence>
<proteinExistence type="predicted"/>
<feature type="domain" description="PASTA" evidence="9">
    <location>
        <begin position="574"/>
        <end position="637"/>
    </location>
</feature>
<dbReference type="InterPro" id="IPR005543">
    <property type="entry name" value="PASTA_dom"/>
</dbReference>
<sequence>MVTSAQEALVGQTIDERYQVLALLARGGMATVYQALDLRLDRVVALKVMHRHLAEDPDFVARFHREAKSAARLTHPHVVAVYDQGTAAGLIYLAMEYVPGRNLRDVIHQFGPLSGEQALVMLEPVLEGLAAAHAAGFVHRDIKPENVLISDDGRVKVADFGLARALSTNNTSATTGLIIGTVAYLSPEQVEHGDADGRSDVYAAGILLYEMVTGDVPHDGDSPLAVAYKHVNSDVPSPSRSRAGIPPEIDALVVTATRRDPKLRYQRAIDFLADVRRVRTTLPPARPFTDSRATLVVDSTAAAGSGAGSRRRKNGPPPGQGRKQAPVPPSRASGPLPVAHPRRRRRLTITALIALTVAVAAFGGWYLAVGQASFIAAPTVVGLTQSEAEQVLASAGLTLTVTDTAFSEDVAADLIVSSDPAPGFDVREGGSVGVVLSRGPERFAVPDVRGLSAADAAAEITGAGLTVGTSKQSFDDTVAAGKVTETDPAIGAEVKRDTTVDIVVSKGAKPVPLPDVVGRKAGAAKRILSGLGLDVSADSKFSEAVAKGEVISMSPKAGTVVSSGSRVSIVTSKGPPPVTVPNLIDSPKSRAISDLKRLGLKARVLEAEATPLDRVYSQDPPAGTQIPKGSAVTIRII</sequence>
<dbReference type="Pfam" id="PF00069">
    <property type="entry name" value="Pkinase"/>
    <property type="match status" value="1"/>
</dbReference>
<dbReference type="CDD" id="cd06577">
    <property type="entry name" value="PASTA_pknB"/>
    <property type="match status" value="4"/>
</dbReference>
<dbReference type="PROSITE" id="PS00108">
    <property type="entry name" value="PROTEIN_KINASE_ST"/>
    <property type="match status" value="1"/>
</dbReference>
<dbReference type="Gene3D" id="3.30.200.20">
    <property type="entry name" value="Phosphorylase Kinase, domain 1"/>
    <property type="match status" value="1"/>
</dbReference>
<dbReference type="Pfam" id="PF03793">
    <property type="entry name" value="PASTA"/>
    <property type="match status" value="4"/>
</dbReference>
<dbReference type="Gene3D" id="1.10.510.10">
    <property type="entry name" value="Transferase(Phosphotransferase) domain 1"/>
    <property type="match status" value="1"/>
</dbReference>
<reference evidence="10" key="1">
    <citation type="submission" date="2020-05" db="EMBL/GenBank/DDBJ databases">
        <authorList>
            <person name="Chiriac C."/>
            <person name="Salcher M."/>
            <person name="Ghai R."/>
            <person name="Kavagutti S V."/>
        </authorList>
    </citation>
    <scope>NUCLEOTIDE SEQUENCE</scope>
</reference>
<evidence type="ECO:0000256" key="2">
    <source>
        <dbReference type="ARBA" id="ARBA00022679"/>
    </source>
</evidence>
<feature type="domain" description="PASTA" evidence="9">
    <location>
        <begin position="371"/>
        <end position="438"/>
    </location>
</feature>
<gene>
    <name evidence="10" type="ORF">UFOPK3957_00501</name>
</gene>
<dbReference type="InterPro" id="IPR008271">
    <property type="entry name" value="Ser/Thr_kinase_AS"/>
</dbReference>
<feature type="domain" description="Protein kinase" evidence="8">
    <location>
        <begin position="18"/>
        <end position="289"/>
    </location>
</feature>
<organism evidence="10">
    <name type="scientific">freshwater metagenome</name>
    <dbReference type="NCBI Taxonomy" id="449393"/>
    <lineage>
        <taxon>unclassified sequences</taxon>
        <taxon>metagenomes</taxon>
        <taxon>ecological metagenomes</taxon>
    </lineage>
</organism>
<dbReference type="SMART" id="SM00740">
    <property type="entry name" value="PASTA"/>
    <property type="match status" value="4"/>
</dbReference>
<dbReference type="CDD" id="cd14014">
    <property type="entry name" value="STKc_PknB_like"/>
    <property type="match status" value="1"/>
</dbReference>
<feature type="region of interest" description="Disordered" evidence="6">
    <location>
        <begin position="299"/>
        <end position="340"/>
    </location>
</feature>
<evidence type="ECO:0000256" key="4">
    <source>
        <dbReference type="ARBA" id="ARBA00022777"/>
    </source>
</evidence>
<dbReference type="FunFam" id="3.30.200.20:FF:000035">
    <property type="entry name" value="Serine/threonine protein kinase Stk1"/>
    <property type="match status" value="1"/>
</dbReference>
<evidence type="ECO:0000256" key="7">
    <source>
        <dbReference type="SAM" id="Phobius"/>
    </source>
</evidence>
<dbReference type="InterPro" id="IPR000719">
    <property type="entry name" value="Prot_kinase_dom"/>
</dbReference>
<evidence type="ECO:0000256" key="6">
    <source>
        <dbReference type="SAM" id="MobiDB-lite"/>
    </source>
</evidence>
<keyword evidence="2" id="KW-0808">Transferase</keyword>
<keyword evidence="5" id="KW-0067">ATP-binding</keyword>
<dbReference type="PANTHER" id="PTHR43289:SF34">
    <property type="entry name" value="SERINE_THREONINE-PROTEIN KINASE YBDM-RELATED"/>
    <property type="match status" value="1"/>
</dbReference>
<dbReference type="SUPFAM" id="SSF56112">
    <property type="entry name" value="Protein kinase-like (PK-like)"/>
    <property type="match status" value="1"/>
</dbReference>
<dbReference type="AlphaFoldDB" id="A0A6J7MNI1"/>
<evidence type="ECO:0000313" key="10">
    <source>
        <dbReference type="EMBL" id="CAB4981598.1"/>
    </source>
</evidence>
<feature type="domain" description="PASTA" evidence="9">
    <location>
        <begin position="439"/>
        <end position="506"/>
    </location>
</feature>
<keyword evidence="7" id="KW-1133">Transmembrane helix</keyword>
<dbReference type="NCBIfam" id="NF033483">
    <property type="entry name" value="PknB_PASTA_kin"/>
    <property type="match status" value="1"/>
</dbReference>
<keyword evidence="7" id="KW-0812">Transmembrane</keyword>
<dbReference type="Gene3D" id="3.30.10.20">
    <property type="match status" value="4"/>
</dbReference>
<dbReference type="PROSITE" id="PS51178">
    <property type="entry name" value="PASTA"/>
    <property type="match status" value="4"/>
</dbReference>
<keyword evidence="4" id="KW-0418">Kinase</keyword>
<keyword evidence="1" id="KW-0723">Serine/threonine-protein kinase</keyword>
<name>A0A6J7MNI1_9ZZZZ</name>
<evidence type="ECO:0000259" key="8">
    <source>
        <dbReference type="PROSITE" id="PS50011"/>
    </source>
</evidence>
<keyword evidence="7" id="KW-0472">Membrane</keyword>
<dbReference type="SMART" id="SM00220">
    <property type="entry name" value="S_TKc"/>
    <property type="match status" value="1"/>
</dbReference>
<dbReference type="GO" id="GO:0005524">
    <property type="term" value="F:ATP binding"/>
    <property type="evidence" value="ECO:0007669"/>
    <property type="project" value="UniProtKB-KW"/>
</dbReference>
<feature type="domain" description="PASTA" evidence="9">
    <location>
        <begin position="507"/>
        <end position="573"/>
    </location>
</feature>
<feature type="transmembrane region" description="Helical" evidence="7">
    <location>
        <begin position="347"/>
        <end position="368"/>
    </location>
</feature>
<keyword evidence="3" id="KW-0547">Nucleotide-binding</keyword>
<evidence type="ECO:0000256" key="5">
    <source>
        <dbReference type="ARBA" id="ARBA00022840"/>
    </source>
</evidence>
<dbReference type="InterPro" id="IPR011009">
    <property type="entry name" value="Kinase-like_dom_sf"/>
</dbReference>
<dbReference type="EMBL" id="CAFBOM010000062">
    <property type="protein sequence ID" value="CAB4981598.1"/>
    <property type="molecule type" value="Genomic_DNA"/>
</dbReference>
<protein>
    <submittedName>
        <fullName evidence="10">Unannotated protein</fullName>
    </submittedName>
</protein>
<dbReference type="PANTHER" id="PTHR43289">
    <property type="entry name" value="MITOGEN-ACTIVATED PROTEIN KINASE KINASE KINASE 20-RELATED"/>
    <property type="match status" value="1"/>
</dbReference>
<accession>A0A6J7MNI1</accession>
<dbReference type="GO" id="GO:0004674">
    <property type="term" value="F:protein serine/threonine kinase activity"/>
    <property type="evidence" value="ECO:0007669"/>
    <property type="project" value="UniProtKB-KW"/>
</dbReference>
<dbReference type="PROSITE" id="PS50011">
    <property type="entry name" value="PROTEIN_KINASE_DOM"/>
    <property type="match status" value="1"/>
</dbReference>
<evidence type="ECO:0000256" key="1">
    <source>
        <dbReference type="ARBA" id="ARBA00022527"/>
    </source>
</evidence>
<evidence type="ECO:0000259" key="9">
    <source>
        <dbReference type="PROSITE" id="PS51178"/>
    </source>
</evidence>
<dbReference type="FunFam" id="1.10.510.10:FF:000021">
    <property type="entry name" value="Serine/threonine protein kinase"/>
    <property type="match status" value="1"/>
</dbReference>